<evidence type="ECO:0000259" key="2">
    <source>
        <dbReference type="Pfam" id="PF02608"/>
    </source>
</evidence>
<evidence type="ECO:0000313" key="3">
    <source>
        <dbReference type="EMBL" id="MCB8882742.1"/>
    </source>
</evidence>
<dbReference type="Pfam" id="PF02608">
    <property type="entry name" value="Bmp"/>
    <property type="match status" value="1"/>
</dbReference>
<evidence type="ECO:0000313" key="4">
    <source>
        <dbReference type="Proteomes" id="UP000721844"/>
    </source>
</evidence>
<dbReference type="PROSITE" id="PS51318">
    <property type="entry name" value="TAT"/>
    <property type="match status" value="1"/>
</dbReference>
<keyword evidence="1" id="KW-0732">Signal</keyword>
<dbReference type="AlphaFoldDB" id="A0A963Z4Q5"/>
<name>A0A963Z4Q5_9PROT</name>
<dbReference type="RefSeq" id="WP_227309400.1">
    <property type="nucleotide sequence ID" value="NZ_JAESVA010000009.1"/>
</dbReference>
<dbReference type="CDD" id="cd19963">
    <property type="entry name" value="PBP1_BMP-like"/>
    <property type="match status" value="1"/>
</dbReference>
<keyword evidence="4" id="KW-1185">Reference proteome</keyword>
<dbReference type="PANTHER" id="PTHR43208">
    <property type="entry name" value="ABC TRANSPORTER SUBSTRATE-BINDING PROTEIN"/>
    <property type="match status" value="1"/>
</dbReference>
<dbReference type="GO" id="GO:0005886">
    <property type="term" value="C:plasma membrane"/>
    <property type="evidence" value="ECO:0007669"/>
    <property type="project" value="InterPro"/>
</dbReference>
<dbReference type="Proteomes" id="UP000721844">
    <property type="component" value="Unassembled WGS sequence"/>
</dbReference>
<accession>A0A963Z4Q5</accession>
<feature type="domain" description="ABC transporter substrate-binding protein PnrA-like" evidence="2">
    <location>
        <begin position="35"/>
        <end position="281"/>
    </location>
</feature>
<comment type="caution">
    <text evidence="3">The sequence shown here is derived from an EMBL/GenBank/DDBJ whole genome shotgun (WGS) entry which is preliminary data.</text>
</comment>
<dbReference type="Gene3D" id="3.40.50.2300">
    <property type="match status" value="2"/>
</dbReference>
<dbReference type="InterPro" id="IPR052910">
    <property type="entry name" value="ABC-Purine-Binding"/>
</dbReference>
<sequence>MVKITPTRRSVLLGGAAAAGTALIGGRGAEAASMTVGFIYVGSRDDFGYNQSHAEGAAAVRKMPGLTVVEQERVPETVACANAMAGMVHLDGATLLFPTSYGYFNPYMLKAAKQNPSVNYMHCGGLWAKGDPLNAHSYFGYIDEAVYVSGIVAGHMTKSKKLGFVAAKPIPQVLRNINAFLLGAQSVDPSITMQVIFTGDWFMPVREAEVTNSLADQGADVITCHVDSPKVVIQTAEKRGLYTCGYHTDQAPLAPKGYLTGAEWNWTYLYPKWITALQAGGSMPNYIRGGFKESFIKSSPYGAMVPAAARTQADAARAGFTAGNFAIFKGPLKDNKGNTVIAAGTVLDEHDPVLESMSYLVAGVSGSAS</sequence>
<proteinExistence type="predicted"/>
<evidence type="ECO:0000256" key="1">
    <source>
        <dbReference type="ARBA" id="ARBA00022729"/>
    </source>
</evidence>
<dbReference type="PANTHER" id="PTHR43208:SF1">
    <property type="entry name" value="ABC TRANSPORTER SUBSTRATE-BINDING PROTEIN"/>
    <property type="match status" value="1"/>
</dbReference>
<reference evidence="3 4" key="1">
    <citation type="journal article" date="2021" name="Microorganisms">
        <title>Acidisoma silvae sp. nov. and Acidisomacellulosilytica sp. nov., Two Acidophilic Bacteria Isolated from Decaying Wood, Hydrolyzing Cellulose and Producing Poly-3-hydroxybutyrate.</title>
        <authorList>
            <person name="Mieszkin S."/>
            <person name="Pouder E."/>
            <person name="Uroz S."/>
            <person name="Simon-Colin C."/>
            <person name="Alain K."/>
        </authorList>
    </citation>
    <scope>NUCLEOTIDE SEQUENCE [LARGE SCALE GENOMIC DNA]</scope>
    <source>
        <strain evidence="3 4">HW T5.17</strain>
    </source>
</reference>
<dbReference type="InterPro" id="IPR006311">
    <property type="entry name" value="TAT_signal"/>
</dbReference>
<dbReference type="EMBL" id="JAESVA010000009">
    <property type="protein sequence ID" value="MCB8882742.1"/>
    <property type="molecule type" value="Genomic_DNA"/>
</dbReference>
<gene>
    <name evidence="3" type="ORF">ACELLULO517_21030</name>
</gene>
<dbReference type="InterPro" id="IPR003760">
    <property type="entry name" value="PnrA-like"/>
</dbReference>
<organism evidence="3 4">
    <name type="scientific">Acidisoma cellulosilyticum</name>
    <dbReference type="NCBI Taxonomy" id="2802395"/>
    <lineage>
        <taxon>Bacteria</taxon>
        <taxon>Pseudomonadati</taxon>
        <taxon>Pseudomonadota</taxon>
        <taxon>Alphaproteobacteria</taxon>
        <taxon>Acetobacterales</taxon>
        <taxon>Acidocellaceae</taxon>
        <taxon>Acidisoma</taxon>
    </lineage>
</organism>
<protein>
    <submittedName>
        <fullName evidence="3">BMP family ABC transporter substrate-binding protein</fullName>
    </submittedName>
</protein>